<dbReference type="RefSeq" id="WP_273619489.1">
    <property type="nucleotide sequence ID" value="NZ_CP117418.1"/>
</dbReference>
<feature type="transmembrane region" description="Helical" evidence="1">
    <location>
        <begin position="128"/>
        <end position="150"/>
    </location>
</feature>
<organism evidence="2 3">
    <name type="scientific">Novosphingobium humi</name>
    <dbReference type="NCBI Taxonomy" id="2282397"/>
    <lineage>
        <taxon>Bacteria</taxon>
        <taxon>Pseudomonadati</taxon>
        <taxon>Pseudomonadota</taxon>
        <taxon>Alphaproteobacteria</taxon>
        <taxon>Sphingomonadales</taxon>
        <taxon>Sphingomonadaceae</taxon>
        <taxon>Novosphingobium</taxon>
    </lineage>
</organism>
<reference evidence="2 3" key="1">
    <citation type="submission" date="2023-02" db="EMBL/GenBank/DDBJ databases">
        <title>Genome sequence of Novosphingobium humi KACC 19094.</title>
        <authorList>
            <person name="Kim S."/>
            <person name="Heo J."/>
            <person name="Kwon S.-W."/>
        </authorList>
    </citation>
    <scope>NUCLEOTIDE SEQUENCE [LARGE SCALE GENOMIC DNA]</scope>
    <source>
        <strain evidence="2 3">KACC 19094</strain>
        <plasmid evidence="2 3">unnamed1</plasmid>
    </source>
</reference>
<keyword evidence="1" id="KW-0812">Transmembrane</keyword>
<name>A0ABY7U3M1_9SPHN</name>
<accession>A0ABY7U3M1</accession>
<keyword evidence="1" id="KW-0472">Membrane</keyword>
<evidence type="ECO:0000313" key="3">
    <source>
        <dbReference type="Proteomes" id="UP001218231"/>
    </source>
</evidence>
<dbReference type="Proteomes" id="UP001218231">
    <property type="component" value="Plasmid unnamed1"/>
</dbReference>
<evidence type="ECO:0000313" key="2">
    <source>
        <dbReference type="EMBL" id="WCT79210.1"/>
    </source>
</evidence>
<keyword evidence="2" id="KW-0614">Plasmid</keyword>
<geneLocation type="plasmid" evidence="2 3">
    <name>unnamed1</name>
</geneLocation>
<proteinExistence type="predicted"/>
<keyword evidence="3" id="KW-1185">Reference proteome</keyword>
<keyword evidence="1" id="KW-1133">Transmembrane helix</keyword>
<protein>
    <recommendedName>
        <fullName evidence="4">OmpR/PhoB-type domain-containing protein</fullName>
    </recommendedName>
</protein>
<evidence type="ECO:0008006" key="4">
    <source>
        <dbReference type="Google" id="ProtNLM"/>
    </source>
</evidence>
<gene>
    <name evidence="2" type="ORF">PQ457_19605</name>
</gene>
<sequence length="418" mass="46414">MNISDEETQALIAEGKKVREFLASNRSDTLLRIFDYLLQQSIEGQRPREADIAAEIFPNSLIETGQQGSRVRVGVYRLRKKLDGFYEGQTGRRLIIPSGEYALQMTQPDGPAEMPDTREAPRVAPRRLPLVGIAVAALVLVNGLAAWFYMHYQQMPEQAPARSPLWGSIAKGERKTYLVIGDHFAFIDTTRDRKDGDIVHDLNINSAEELYRYTASRPKLATSLKDQALHTVSAQILGSVSTVETYLQVPTIQPTTSFGLDPTMMQTSDIVYVGTMDEMSNLLRTPLMEASGFNCSAHCFDLIDKASSRRFVSDSPYVLHDGTVPRRDYGYLASFPGPSGHSVVIVSGTGDAAVQQMAEIVTDAKMIENLRRQLGGTLPAFEALYQVRTMFNQAYGSTLIVARPLKSAHMWDKTKPDD</sequence>
<evidence type="ECO:0000256" key="1">
    <source>
        <dbReference type="SAM" id="Phobius"/>
    </source>
</evidence>
<dbReference type="EMBL" id="CP117418">
    <property type="protein sequence ID" value="WCT79210.1"/>
    <property type="molecule type" value="Genomic_DNA"/>
</dbReference>